<dbReference type="Proteomes" id="UP000256970">
    <property type="component" value="Unassembled WGS sequence"/>
</dbReference>
<organism evidence="2 3">
    <name type="scientific">Tetradesmus obliquus</name>
    <name type="common">Green alga</name>
    <name type="synonym">Acutodesmus obliquus</name>
    <dbReference type="NCBI Taxonomy" id="3088"/>
    <lineage>
        <taxon>Eukaryota</taxon>
        <taxon>Viridiplantae</taxon>
        <taxon>Chlorophyta</taxon>
        <taxon>core chlorophytes</taxon>
        <taxon>Chlorophyceae</taxon>
        <taxon>CS clade</taxon>
        <taxon>Sphaeropleales</taxon>
        <taxon>Scenedesmaceae</taxon>
        <taxon>Tetradesmus</taxon>
    </lineage>
</organism>
<reference evidence="2 3" key="1">
    <citation type="submission" date="2016-10" db="EMBL/GenBank/DDBJ databases">
        <authorList>
            <person name="Cai Z."/>
        </authorList>
    </citation>
    <scope>NUCLEOTIDE SEQUENCE [LARGE SCALE GENOMIC DNA]</scope>
</reference>
<evidence type="ECO:0000313" key="2">
    <source>
        <dbReference type="EMBL" id="SZX66058.1"/>
    </source>
</evidence>
<name>A0A383VKI9_TETOB</name>
<dbReference type="AlphaFoldDB" id="A0A383VKI9"/>
<feature type="region of interest" description="Disordered" evidence="1">
    <location>
        <begin position="78"/>
        <end position="105"/>
    </location>
</feature>
<evidence type="ECO:0000313" key="3">
    <source>
        <dbReference type="Proteomes" id="UP000256970"/>
    </source>
</evidence>
<dbReference type="EMBL" id="FNXT01000683">
    <property type="protein sequence ID" value="SZX66058.1"/>
    <property type="molecule type" value="Genomic_DNA"/>
</dbReference>
<accession>A0A383VKI9</accession>
<protein>
    <submittedName>
        <fullName evidence="2">Uncharacterized protein</fullName>
    </submittedName>
</protein>
<feature type="compositionally biased region" description="Low complexity" evidence="1">
    <location>
        <begin position="85"/>
        <end position="98"/>
    </location>
</feature>
<gene>
    <name evidence="2" type="ORF">BQ4739_LOCUS6503</name>
</gene>
<keyword evidence="3" id="KW-1185">Reference proteome</keyword>
<evidence type="ECO:0000256" key="1">
    <source>
        <dbReference type="SAM" id="MobiDB-lite"/>
    </source>
</evidence>
<sequence>MLACVCSQHGVPAVKQADVAGRISSAAGTVVTREELPALQRMAEEELGLQLECVDLERQGLGLLGSEYDAARQGLLQDGEEQGEEQQQQQQQGQQQQGIEEKQLENARKGLEDLFNLL</sequence>
<proteinExistence type="predicted"/>